<gene>
    <name evidence="1" type="ORF">K402DRAFT_219150</name>
</gene>
<name>A0A6G1GMA5_9PEZI</name>
<evidence type="ECO:0000313" key="1">
    <source>
        <dbReference type="EMBL" id="KAF1981887.1"/>
    </source>
</evidence>
<accession>A0A6G1GMA5</accession>
<evidence type="ECO:0000313" key="2">
    <source>
        <dbReference type="Proteomes" id="UP000800041"/>
    </source>
</evidence>
<sequence length="140" mass="15645">MPFCRKINNFMLSLAALKRKFALHGCSIFEASTSKTWEEDLGRKGCLNASHSSVRSNAPPPQKKVEELRSRKERCTCLLECLNPDPLASSLRPLCICDSSNPTTSLVELTSDRPGIRVFVQRSFAVTTDQACKASMCFEW</sequence>
<protein>
    <submittedName>
        <fullName evidence="1">Uncharacterized protein</fullName>
    </submittedName>
</protein>
<proteinExistence type="predicted"/>
<dbReference type="EMBL" id="ML977192">
    <property type="protein sequence ID" value="KAF1981887.1"/>
    <property type="molecule type" value="Genomic_DNA"/>
</dbReference>
<reference evidence="1" key="1">
    <citation type="journal article" date="2020" name="Stud. Mycol.">
        <title>101 Dothideomycetes genomes: a test case for predicting lifestyles and emergence of pathogens.</title>
        <authorList>
            <person name="Haridas S."/>
            <person name="Albert R."/>
            <person name="Binder M."/>
            <person name="Bloem J."/>
            <person name="Labutti K."/>
            <person name="Salamov A."/>
            <person name="Andreopoulos B."/>
            <person name="Baker S."/>
            <person name="Barry K."/>
            <person name="Bills G."/>
            <person name="Bluhm B."/>
            <person name="Cannon C."/>
            <person name="Castanera R."/>
            <person name="Culley D."/>
            <person name="Daum C."/>
            <person name="Ezra D."/>
            <person name="Gonzalez J."/>
            <person name="Henrissat B."/>
            <person name="Kuo A."/>
            <person name="Liang C."/>
            <person name="Lipzen A."/>
            <person name="Lutzoni F."/>
            <person name="Magnuson J."/>
            <person name="Mondo S."/>
            <person name="Nolan M."/>
            <person name="Ohm R."/>
            <person name="Pangilinan J."/>
            <person name="Park H.-J."/>
            <person name="Ramirez L."/>
            <person name="Alfaro M."/>
            <person name="Sun H."/>
            <person name="Tritt A."/>
            <person name="Yoshinaga Y."/>
            <person name="Zwiers L.-H."/>
            <person name="Turgeon B."/>
            <person name="Goodwin S."/>
            <person name="Spatafora J."/>
            <person name="Crous P."/>
            <person name="Grigoriev I."/>
        </authorList>
    </citation>
    <scope>NUCLEOTIDE SEQUENCE</scope>
    <source>
        <strain evidence="1">CBS 113979</strain>
    </source>
</reference>
<keyword evidence="2" id="KW-1185">Reference proteome</keyword>
<organism evidence="1 2">
    <name type="scientific">Aulographum hederae CBS 113979</name>
    <dbReference type="NCBI Taxonomy" id="1176131"/>
    <lineage>
        <taxon>Eukaryota</taxon>
        <taxon>Fungi</taxon>
        <taxon>Dikarya</taxon>
        <taxon>Ascomycota</taxon>
        <taxon>Pezizomycotina</taxon>
        <taxon>Dothideomycetes</taxon>
        <taxon>Pleosporomycetidae</taxon>
        <taxon>Aulographales</taxon>
        <taxon>Aulographaceae</taxon>
    </lineage>
</organism>
<dbReference type="AlphaFoldDB" id="A0A6G1GMA5"/>
<dbReference type="Proteomes" id="UP000800041">
    <property type="component" value="Unassembled WGS sequence"/>
</dbReference>